<dbReference type="Gene3D" id="3.60.10.10">
    <property type="entry name" value="Endonuclease/exonuclease/phosphatase"/>
    <property type="match status" value="1"/>
</dbReference>
<dbReference type="GeneID" id="64590430"/>
<organism evidence="1 2">
    <name type="scientific">Suillus plorans</name>
    <dbReference type="NCBI Taxonomy" id="116603"/>
    <lineage>
        <taxon>Eukaryota</taxon>
        <taxon>Fungi</taxon>
        <taxon>Dikarya</taxon>
        <taxon>Basidiomycota</taxon>
        <taxon>Agaricomycotina</taxon>
        <taxon>Agaricomycetes</taxon>
        <taxon>Agaricomycetidae</taxon>
        <taxon>Boletales</taxon>
        <taxon>Suillineae</taxon>
        <taxon>Suillaceae</taxon>
        <taxon>Suillus</taxon>
    </lineage>
</organism>
<dbReference type="RefSeq" id="XP_041159156.1">
    <property type="nucleotide sequence ID" value="XM_041296666.1"/>
</dbReference>
<comment type="caution">
    <text evidence="1">The sequence shown here is derived from an EMBL/GenBank/DDBJ whole genome shotgun (WGS) entry which is preliminary data.</text>
</comment>
<name>A0A9P7DH27_9AGAM</name>
<keyword evidence="2" id="KW-1185">Reference proteome</keyword>
<evidence type="ECO:0000313" key="1">
    <source>
        <dbReference type="EMBL" id="KAG1792577.1"/>
    </source>
</evidence>
<accession>A0A9P7DH27</accession>
<gene>
    <name evidence="1" type="ORF">HD556DRAFT_1215270</name>
</gene>
<sequence length="82" mass="9392">EQDIVVIQEPCIDFLGNTKATPDWNVIYPSNRYTNPNRPCTITLINKRLNANNWRQLPFPSSDVVIIQLSGPFGKLTIINMY</sequence>
<feature type="non-terminal residue" evidence="1">
    <location>
        <position position="1"/>
    </location>
</feature>
<feature type="non-terminal residue" evidence="1">
    <location>
        <position position="82"/>
    </location>
</feature>
<dbReference type="SUPFAM" id="SSF56219">
    <property type="entry name" value="DNase I-like"/>
    <property type="match status" value="1"/>
</dbReference>
<protein>
    <submittedName>
        <fullName evidence="1">Uncharacterized protein</fullName>
    </submittedName>
</protein>
<dbReference type="EMBL" id="JABBWE010000035">
    <property type="protein sequence ID" value="KAG1792577.1"/>
    <property type="molecule type" value="Genomic_DNA"/>
</dbReference>
<proteinExistence type="predicted"/>
<dbReference type="AlphaFoldDB" id="A0A9P7DH27"/>
<evidence type="ECO:0000313" key="2">
    <source>
        <dbReference type="Proteomes" id="UP000719766"/>
    </source>
</evidence>
<reference evidence="1" key="1">
    <citation type="journal article" date="2020" name="New Phytol.">
        <title>Comparative genomics reveals dynamic genome evolution in host specialist ectomycorrhizal fungi.</title>
        <authorList>
            <person name="Lofgren L.A."/>
            <person name="Nguyen N.H."/>
            <person name="Vilgalys R."/>
            <person name="Ruytinx J."/>
            <person name="Liao H.L."/>
            <person name="Branco S."/>
            <person name="Kuo A."/>
            <person name="LaButti K."/>
            <person name="Lipzen A."/>
            <person name="Andreopoulos W."/>
            <person name="Pangilinan J."/>
            <person name="Riley R."/>
            <person name="Hundley H."/>
            <person name="Na H."/>
            <person name="Barry K."/>
            <person name="Grigoriev I.V."/>
            <person name="Stajich J.E."/>
            <person name="Kennedy P.G."/>
        </authorList>
    </citation>
    <scope>NUCLEOTIDE SEQUENCE</scope>
    <source>
        <strain evidence="1">S12</strain>
    </source>
</reference>
<dbReference type="InterPro" id="IPR036691">
    <property type="entry name" value="Endo/exonu/phosph_ase_sf"/>
</dbReference>
<dbReference type="OrthoDB" id="2840473at2759"/>
<dbReference type="Proteomes" id="UP000719766">
    <property type="component" value="Unassembled WGS sequence"/>
</dbReference>